<dbReference type="Proteomes" id="UP000000753">
    <property type="component" value="Chromosome"/>
</dbReference>
<keyword evidence="5 8" id="KW-0812">Transmembrane</keyword>
<keyword evidence="6 8" id="KW-1133">Transmembrane helix</keyword>
<dbReference type="PANTHER" id="PTHR43271:SF1">
    <property type="entry name" value="INNER MEMBRANE TRANSPORT PROTEIN YNFM"/>
    <property type="match status" value="1"/>
</dbReference>
<feature type="transmembrane region" description="Helical" evidence="8">
    <location>
        <begin position="312"/>
        <end position="334"/>
    </location>
</feature>
<dbReference type="eggNOG" id="COG2814">
    <property type="taxonomic scope" value="Bacteria"/>
</dbReference>
<feature type="transmembrane region" description="Helical" evidence="8">
    <location>
        <begin position="140"/>
        <end position="159"/>
    </location>
</feature>
<evidence type="ECO:0000256" key="2">
    <source>
        <dbReference type="ARBA" id="ARBA00008335"/>
    </source>
</evidence>
<name>B8CLA6_SHEPW</name>
<evidence type="ECO:0000256" key="1">
    <source>
        <dbReference type="ARBA" id="ARBA00004651"/>
    </source>
</evidence>
<dbReference type="InterPro" id="IPR020846">
    <property type="entry name" value="MFS_dom"/>
</dbReference>
<feature type="transmembrane region" description="Helical" evidence="8">
    <location>
        <begin position="171"/>
        <end position="190"/>
    </location>
</feature>
<sequence length="408" mass="44602">MSSTVEQVNSNRELKLIGGLSIASIVIFINLYLVQGMLPLIAATFSVSKSHATLLLSVTSFTMAFSLLLFAVMSDRVGRKRPILISLYLLVMVDIVAIFITDFGQLVALRMVQGALLASVPAMAMAYFKDELGGHVLLKAAAIYIAANSIGGIAGRLLGGLISEYLQWQEAMMLLAVISLIGALLATRLLPESKFTKTKLILNKEALHADLKGFYSHLANPKLRLIYLISGSAFMVMVNQFSYIQLHLMDTPFMQGPFEVTLIFLCYLSGTYASYRSAKWIKNSGVKRVYITSVIALVLGSLFTLFDTVAAIYIGFLISSFGFFLIHSSCNAWVAFIAKQHRAKATALYLCSYYLGAAIGGPYLLPFWQQWGWQGVVLGSMLCLLVLAALVVKLLSPAEAKSPLSFIV</sequence>
<keyword evidence="4" id="KW-1003">Cell membrane</keyword>
<dbReference type="Gene3D" id="1.20.1250.20">
    <property type="entry name" value="MFS general substrate transporter like domains"/>
    <property type="match status" value="1"/>
</dbReference>
<feature type="transmembrane region" description="Helical" evidence="8">
    <location>
        <begin position="225"/>
        <end position="244"/>
    </location>
</feature>
<organism evidence="10 11">
    <name type="scientific">Shewanella piezotolerans (strain WP3 / JCM 13877)</name>
    <dbReference type="NCBI Taxonomy" id="225849"/>
    <lineage>
        <taxon>Bacteria</taxon>
        <taxon>Pseudomonadati</taxon>
        <taxon>Pseudomonadota</taxon>
        <taxon>Gammaproteobacteria</taxon>
        <taxon>Alteromonadales</taxon>
        <taxon>Shewanellaceae</taxon>
        <taxon>Shewanella</taxon>
    </lineage>
</organism>
<protein>
    <submittedName>
        <fullName evidence="10">Major facilitator superfamily protein</fullName>
    </submittedName>
</protein>
<dbReference type="AlphaFoldDB" id="B8CLA6"/>
<evidence type="ECO:0000256" key="4">
    <source>
        <dbReference type="ARBA" id="ARBA00022475"/>
    </source>
</evidence>
<keyword evidence="11" id="KW-1185">Reference proteome</keyword>
<comment type="similarity">
    <text evidence="2">Belongs to the major facilitator superfamily.</text>
</comment>
<evidence type="ECO:0000256" key="8">
    <source>
        <dbReference type="SAM" id="Phobius"/>
    </source>
</evidence>
<dbReference type="RefSeq" id="WP_020911810.1">
    <property type="nucleotide sequence ID" value="NC_011566.1"/>
</dbReference>
<dbReference type="PROSITE" id="PS50850">
    <property type="entry name" value="MFS"/>
    <property type="match status" value="1"/>
</dbReference>
<evidence type="ECO:0000259" key="9">
    <source>
        <dbReference type="PROSITE" id="PS50850"/>
    </source>
</evidence>
<dbReference type="GO" id="GO:0005886">
    <property type="term" value="C:plasma membrane"/>
    <property type="evidence" value="ECO:0007669"/>
    <property type="project" value="UniProtKB-SubCell"/>
</dbReference>
<evidence type="ECO:0000256" key="3">
    <source>
        <dbReference type="ARBA" id="ARBA00022448"/>
    </source>
</evidence>
<feature type="transmembrane region" description="Helical" evidence="8">
    <location>
        <begin position="346"/>
        <end position="365"/>
    </location>
</feature>
<keyword evidence="7 8" id="KW-0472">Membrane</keyword>
<feature type="transmembrane region" description="Helical" evidence="8">
    <location>
        <begin position="83"/>
        <end position="101"/>
    </location>
</feature>
<evidence type="ECO:0000313" key="10">
    <source>
        <dbReference type="EMBL" id="ACJ28432.1"/>
    </source>
</evidence>
<dbReference type="HOGENOM" id="CLU_001265_19_3_6"/>
<dbReference type="OrthoDB" id="63984at2"/>
<evidence type="ECO:0000256" key="7">
    <source>
        <dbReference type="ARBA" id="ARBA00023136"/>
    </source>
</evidence>
<feature type="transmembrane region" description="Helical" evidence="8">
    <location>
        <begin position="107"/>
        <end position="128"/>
    </location>
</feature>
<dbReference type="InterPro" id="IPR036259">
    <property type="entry name" value="MFS_trans_sf"/>
</dbReference>
<dbReference type="CDD" id="cd17324">
    <property type="entry name" value="MFS_NepI_like"/>
    <property type="match status" value="1"/>
</dbReference>
<dbReference type="InterPro" id="IPR011701">
    <property type="entry name" value="MFS"/>
</dbReference>
<comment type="subcellular location">
    <subcellularLocation>
        <location evidence="1">Cell membrane</location>
        <topology evidence="1">Multi-pass membrane protein</topology>
    </subcellularLocation>
</comment>
<dbReference type="KEGG" id="swp:swp_1656"/>
<feature type="transmembrane region" description="Helical" evidence="8">
    <location>
        <begin position="371"/>
        <end position="392"/>
    </location>
</feature>
<reference evidence="10 11" key="1">
    <citation type="journal article" date="2008" name="PLoS ONE">
        <title>Environmental adaptation: genomic analysis of the piezotolerant and psychrotolerant deep-sea iron reducing bacterium Shewanella piezotolerans WP3.</title>
        <authorList>
            <person name="Wang F."/>
            <person name="Wang J."/>
            <person name="Jian H."/>
            <person name="Zhang B."/>
            <person name="Li S."/>
            <person name="Wang F."/>
            <person name="Zeng X."/>
            <person name="Gao L."/>
            <person name="Bartlett D.H."/>
            <person name="Yu J."/>
            <person name="Hu S."/>
            <person name="Xiao X."/>
        </authorList>
    </citation>
    <scope>NUCLEOTIDE SEQUENCE [LARGE SCALE GENOMIC DNA]</scope>
    <source>
        <strain evidence="11">WP3 / JCM 13877</strain>
    </source>
</reference>
<evidence type="ECO:0000313" key="11">
    <source>
        <dbReference type="Proteomes" id="UP000000753"/>
    </source>
</evidence>
<dbReference type="SUPFAM" id="SSF103473">
    <property type="entry name" value="MFS general substrate transporter"/>
    <property type="match status" value="1"/>
</dbReference>
<proteinExistence type="inferred from homology"/>
<evidence type="ECO:0000256" key="6">
    <source>
        <dbReference type="ARBA" id="ARBA00022989"/>
    </source>
</evidence>
<dbReference type="Pfam" id="PF07690">
    <property type="entry name" value="MFS_1"/>
    <property type="match status" value="1"/>
</dbReference>
<accession>B8CLA6</accession>
<dbReference type="EMBL" id="CP000472">
    <property type="protein sequence ID" value="ACJ28432.1"/>
    <property type="molecule type" value="Genomic_DNA"/>
</dbReference>
<gene>
    <name evidence="10" type="ordered locus">swp_1656</name>
</gene>
<feature type="transmembrane region" description="Helical" evidence="8">
    <location>
        <begin position="287"/>
        <end position="306"/>
    </location>
</feature>
<dbReference type="GO" id="GO:0022857">
    <property type="term" value="F:transmembrane transporter activity"/>
    <property type="evidence" value="ECO:0007669"/>
    <property type="project" value="InterPro"/>
</dbReference>
<feature type="transmembrane region" description="Helical" evidence="8">
    <location>
        <begin position="16"/>
        <end position="34"/>
    </location>
</feature>
<dbReference type="PANTHER" id="PTHR43271">
    <property type="entry name" value="BLL2771 PROTEIN"/>
    <property type="match status" value="1"/>
</dbReference>
<feature type="transmembrane region" description="Helical" evidence="8">
    <location>
        <begin position="256"/>
        <end position="275"/>
    </location>
</feature>
<keyword evidence="3" id="KW-0813">Transport</keyword>
<feature type="domain" description="Major facilitator superfamily (MFS) profile" evidence="9">
    <location>
        <begin position="16"/>
        <end position="400"/>
    </location>
</feature>
<evidence type="ECO:0000256" key="5">
    <source>
        <dbReference type="ARBA" id="ARBA00022692"/>
    </source>
</evidence>
<feature type="transmembrane region" description="Helical" evidence="8">
    <location>
        <begin position="54"/>
        <end position="71"/>
    </location>
</feature>